<evidence type="ECO:0000313" key="1">
    <source>
        <dbReference type="EMBL" id="TKS13382.1"/>
    </source>
</evidence>
<dbReference type="AlphaFoldDB" id="A0A4U5QR26"/>
<comment type="caution">
    <text evidence="1">The sequence shown here is derived from an EMBL/GenBank/DDBJ whole genome shotgun (WGS) entry which is preliminary data.</text>
</comment>
<sequence>MPSNDKDRNRENNFPGLREFLLYALVGIEFYESRRTRFWVGQRVFHDALAASCSILIYLQATACAVMYPNSQEDDSISRKLGVDGNFSIKNAWGSLRIKATNVDWFEILRGSRFIPKHKMTELLFESASASVRNRWEHILLDSKIHSHNIGGDGDVEFASMGQN</sequence>
<protein>
    <submittedName>
        <fullName evidence="1">Uncharacterized protein</fullName>
    </submittedName>
</protein>
<gene>
    <name evidence="1" type="ORF">D5086_0000056950</name>
</gene>
<name>A0A4U5QR26_POPAL</name>
<accession>A0A4U5QR26</accession>
<organism evidence="1">
    <name type="scientific">Populus alba</name>
    <name type="common">White poplar</name>
    <dbReference type="NCBI Taxonomy" id="43335"/>
    <lineage>
        <taxon>Eukaryota</taxon>
        <taxon>Viridiplantae</taxon>
        <taxon>Streptophyta</taxon>
        <taxon>Embryophyta</taxon>
        <taxon>Tracheophyta</taxon>
        <taxon>Spermatophyta</taxon>
        <taxon>Magnoliopsida</taxon>
        <taxon>eudicotyledons</taxon>
        <taxon>Gunneridae</taxon>
        <taxon>Pentapetalae</taxon>
        <taxon>rosids</taxon>
        <taxon>fabids</taxon>
        <taxon>Malpighiales</taxon>
        <taxon>Salicaceae</taxon>
        <taxon>Saliceae</taxon>
        <taxon>Populus</taxon>
    </lineage>
</organism>
<reference evidence="1" key="1">
    <citation type="submission" date="2018-10" db="EMBL/GenBank/DDBJ databases">
        <title>Population genomic analysis revealed the cold adaptation of white poplar.</title>
        <authorList>
            <person name="Liu Y.-J."/>
        </authorList>
    </citation>
    <scope>NUCLEOTIDE SEQUENCE [LARGE SCALE GENOMIC DNA]</scope>
    <source>
        <strain evidence="1">PAL-ZL1</strain>
    </source>
</reference>
<proteinExistence type="predicted"/>
<dbReference type="EMBL" id="RCHU01000138">
    <property type="protein sequence ID" value="TKS13382.1"/>
    <property type="molecule type" value="Genomic_DNA"/>
</dbReference>